<dbReference type="PANTHER" id="PTHR15077">
    <property type="entry name" value="FAS-ASSOCIATING DEATH DOMAIN-CONTAINING PROTEIN FADD"/>
    <property type="match status" value="1"/>
</dbReference>
<organism evidence="3 4">
    <name type="scientific">Holothuria leucospilota</name>
    <name type="common">Black long sea cucumber</name>
    <name type="synonym">Mertensiothuria leucospilota</name>
    <dbReference type="NCBI Taxonomy" id="206669"/>
    <lineage>
        <taxon>Eukaryota</taxon>
        <taxon>Metazoa</taxon>
        <taxon>Echinodermata</taxon>
        <taxon>Eleutherozoa</taxon>
        <taxon>Echinozoa</taxon>
        <taxon>Holothuroidea</taxon>
        <taxon>Aspidochirotacea</taxon>
        <taxon>Aspidochirotida</taxon>
        <taxon>Holothuriidae</taxon>
        <taxon>Holothuria</taxon>
    </lineage>
</organism>
<accession>A0A9Q1CGI1</accession>
<evidence type="ECO:0000259" key="2">
    <source>
        <dbReference type="PROSITE" id="PS50017"/>
    </source>
</evidence>
<dbReference type="EMBL" id="JAIZAY010000003">
    <property type="protein sequence ID" value="KAJ8044913.1"/>
    <property type="molecule type" value="Genomic_DNA"/>
</dbReference>
<protein>
    <recommendedName>
        <fullName evidence="2">Death domain-containing protein</fullName>
    </recommendedName>
</protein>
<reference evidence="3" key="1">
    <citation type="submission" date="2021-10" db="EMBL/GenBank/DDBJ databases">
        <title>Tropical sea cucumber genome reveals ecological adaptation and Cuvierian tubules defense mechanism.</title>
        <authorList>
            <person name="Chen T."/>
        </authorList>
    </citation>
    <scope>NUCLEOTIDE SEQUENCE</scope>
    <source>
        <strain evidence="3">Nanhai2018</strain>
        <tissue evidence="3">Muscle</tissue>
    </source>
</reference>
<feature type="region of interest" description="Disordered" evidence="1">
    <location>
        <begin position="100"/>
        <end position="187"/>
    </location>
</feature>
<dbReference type="SUPFAM" id="SSF47986">
    <property type="entry name" value="DEATH domain"/>
    <property type="match status" value="1"/>
</dbReference>
<name>A0A9Q1CGI1_HOLLE</name>
<proteinExistence type="predicted"/>
<dbReference type="AlphaFoldDB" id="A0A9Q1CGI1"/>
<dbReference type="PROSITE" id="PS50017">
    <property type="entry name" value="DEATH_DOMAIN"/>
    <property type="match status" value="1"/>
</dbReference>
<evidence type="ECO:0000313" key="4">
    <source>
        <dbReference type="Proteomes" id="UP001152320"/>
    </source>
</evidence>
<gene>
    <name evidence="3" type="ORF">HOLleu_07802</name>
</gene>
<dbReference type="InterPro" id="IPR016729">
    <property type="entry name" value="FADD"/>
</dbReference>
<dbReference type="OrthoDB" id="100767at2759"/>
<evidence type="ECO:0000313" key="3">
    <source>
        <dbReference type="EMBL" id="KAJ8044913.1"/>
    </source>
</evidence>
<keyword evidence="4" id="KW-1185">Reference proteome</keyword>
<dbReference type="InterPro" id="IPR000488">
    <property type="entry name" value="Death_dom"/>
</dbReference>
<dbReference type="InterPro" id="IPR011029">
    <property type="entry name" value="DEATH-like_dom_sf"/>
</dbReference>
<dbReference type="CDD" id="cd01670">
    <property type="entry name" value="Death"/>
    <property type="match status" value="1"/>
</dbReference>
<comment type="caution">
    <text evidence="3">The sequence shown here is derived from an EMBL/GenBank/DDBJ whole genome shotgun (WGS) entry which is preliminary data.</text>
</comment>
<dbReference type="Gene3D" id="1.10.533.10">
    <property type="entry name" value="Death Domain, Fas"/>
    <property type="match status" value="1"/>
</dbReference>
<dbReference type="Proteomes" id="UP001152320">
    <property type="component" value="Chromosome 3"/>
</dbReference>
<dbReference type="SMART" id="SM00005">
    <property type="entry name" value="DEATH"/>
    <property type="match status" value="1"/>
</dbReference>
<feature type="compositionally biased region" description="Basic and acidic residues" evidence="1">
    <location>
        <begin position="119"/>
        <end position="136"/>
    </location>
</feature>
<dbReference type="GO" id="GO:0007165">
    <property type="term" value="P:signal transduction"/>
    <property type="evidence" value="ECO:0007669"/>
    <property type="project" value="InterPro"/>
</dbReference>
<sequence length="406" mass="46344">MEYLKGQFQNKDLTVISRKIGRDGEFLGRYLGLEDDQITLIQQDNPRNCRERNYQILKKWIEQKGCEATSERLIAAFLDMERKDLADEYKQIFAEQAKGLTGDKRKRKRPSSESSKSTDPPKRQEETSSTVKDKTTNKAPAGNKGKRKIPSPDKGTIPAKRQKKNPAPSEKTTPAKRKEVVSKTGQASNKIQSISLKIIDQEDRGYPTRNAETGVWFRGKFQAGNESEWFYVIIWGDQEKQKISLFKKGHSLVLKNVTLKGNEISFGEYSKVEKCGAPIKVGKDVLRKIEKNEKKSYKSLEEIKMSGKASKTKLRVCEPGECKRNDKGTLSRNLKVKNKKSSNEVWLTLFGTDARKALEERQLIVLNVWFNTSTKKFEPTGNFIMKILKKSKKGKSKKGKKKSKRN</sequence>
<feature type="domain" description="Death" evidence="2">
    <location>
        <begin position="9"/>
        <end position="93"/>
    </location>
</feature>
<evidence type="ECO:0000256" key="1">
    <source>
        <dbReference type="SAM" id="MobiDB-lite"/>
    </source>
</evidence>
<dbReference type="Pfam" id="PF00531">
    <property type="entry name" value="Death"/>
    <property type="match status" value="1"/>
</dbReference>